<dbReference type="InterPro" id="IPR013078">
    <property type="entry name" value="His_Pase_superF_clade-1"/>
</dbReference>
<dbReference type="PANTHER" id="PTHR48100">
    <property type="entry name" value="BROAD-SPECIFICITY PHOSPHATASE YOR283W-RELATED"/>
    <property type="match status" value="1"/>
</dbReference>
<protein>
    <submittedName>
        <fullName evidence="1">Phosphoglycerate mutase</fullName>
    </submittedName>
</protein>
<reference evidence="2" key="1">
    <citation type="journal article" date="2019" name="Int. J. Syst. Evol. Microbiol.">
        <title>The Global Catalogue of Microorganisms (GCM) 10K type strain sequencing project: providing services to taxonomists for standard genome sequencing and annotation.</title>
        <authorList>
            <consortium name="The Broad Institute Genomics Platform"/>
            <consortium name="The Broad Institute Genome Sequencing Center for Infectious Disease"/>
            <person name="Wu L."/>
            <person name="Ma J."/>
        </authorList>
    </citation>
    <scope>NUCLEOTIDE SEQUENCE [LARGE SCALE GENOMIC DNA]</scope>
    <source>
        <strain evidence="2">CGMCC 1.12922</strain>
    </source>
</reference>
<dbReference type="InterPro" id="IPR029033">
    <property type="entry name" value="His_PPase_superfam"/>
</dbReference>
<sequence>MSEIWWVRHGPTHRKDMIGWTDAPADLSDTEALARLAAYLPDAPVVSSDLSRAVATADAIQGDRPRLAHLPGLRELNFGAWEGRSAAELYEEDPRIMSAYWDDPALVRPPGGESFTDLAQRVNEALDALATHPKLIAVAHFGVILTQIHRARGGNVKDVLAERIENLSVTELRHGPAGWDARRINHLP</sequence>
<evidence type="ECO:0000313" key="2">
    <source>
        <dbReference type="Proteomes" id="UP000617355"/>
    </source>
</evidence>
<dbReference type="PANTHER" id="PTHR48100:SF1">
    <property type="entry name" value="HISTIDINE PHOSPHATASE FAMILY PROTEIN-RELATED"/>
    <property type="match status" value="1"/>
</dbReference>
<dbReference type="Proteomes" id="UP000617355">
    <property type="component" value="Unassembled WGS sequence"/>
</dbReference>
<dbReference type="SUPFAM" id="SSF53254">
    <property type="entry name" value="Phosphoglycerate mutase-like"/>
    <property type="match status" value="1"/>
</dbReference>
<dbReference type="SMART" id="SM00855">
    <property type="entry name" value="PGAM"/>
    <property type="match status" value="1"/>
</dbReference>
<name>A0ABQ1QVG2_9RHOB</name>
<accession>A0ABQ1QVG2</accession>
<dbReference type="Pfam" id="PF00300">
    <property type="entry name" value="His_Phos_1"/>
    <property type="match status" value="1"/>
</dbReference>
<comment type="caution">
    <text evidence="1">The sequence shown here is derived from an EMBL/GenBank/DDBJ whole genome shotgun (WGS) entry which is preliminary data.</text>
</comment>
<dbReference type="RefSeq" id="WP_188529425.1">
    <property type="nucleotide sequence ID" value="NZ_BMGI01000005.1"/>
</dbReference>
<gene>
    <name evidence="1" type="ORF">GCM10011358_30860</name>
</gene>
<evidence type="ECO:0000313" key="1">
    <source>
        <dbReference type="EMBL" id="GGD44942.1"/>
    </source>
</evidence>
<dbReference type="InterPro" id="IPR050275">
    <property type="entry name" value="PGM_Phosphatase"/>
</dbReference>
<dbReference type="Gene3D" id="3.40.50.1240">
    <property type="entry name" value="Phosphoglycerate mutase-like"/>
    <property type="match status" value="1"/>
</dbReference>
<dbReference type="EMBL" id="BMGI01000005">
    <property type="protein sequence ID" value="GGD44942.1"/>
    <property type="molecule type" value="Genomic_DNA"/>
</dbReference>
<proteinExistence type="predicted"/>
<organism evidence="1 2">
    <name type="scientific">Sinisalibacter lacisalsi</name>
    <dbReference type="NCBI Taxonomy" id="1526570"/>
    <lineage>
        <taxon>Bacteria</taxon>
        <taxon>Pseudomonadati</taxon>
        <taxon>Pseudomonadota</taxon>
        <taxon>Alphaproteobacteria</taxon>
        <taxon>Rhodobacterales</taxon>
        <taxon>Roseobacteraceae</taxon>
        <taxon>Sinisalibacter</taxon>
    </lineage>
</organism>
<keyword evidence="2" id="KW-1185">Reference proteome</keyword>